<gene>
    <name evidence="3" type="ORF">EDD80_101338</name>
</gene>
<evidence type="ECO:0000313" key="4">
    <source>
        <dbReference type="Proteomes" id="UP000295807"/>
    </source>
</evidence>
<keyword evidence="1" id="KW-0802">TPR repeat</keyword>
<reference evidence="3 4" key="1">
    <citation type="submission" date="2019-03" db="EMBL/GenBank/DDBJ databases">
        <title>Genomic Encyclopedia of Type Strains, Phase IV (KMG-IV): sequencing the most valuable type-strain genomes for metagenomic binning, comparative biology and taxonomic classification.</title>
        <authorList>
            <person name="Goeker M."/>
        </authorList>
    </citation>
    <scope>NUCLEOTIDE SEQUENCE [LARGE SCALE GENOMIC DNA]</scope>
    <source>
        <strain evidence="3 4">DSM 21100</strain>
    </source>
</reference>
<dbReference type="AlphaFoldDB" id="A0A4R3KWI4"/>
<evidence type="ECO:0000256" key="1">
    <source>
        <dbReference type="PROSITE-ProRule" id="PRU00339"/>
    </source>
</evidence>
<comment type="caution">
    <text evidence="3">The sequence shown here is derived from an EMBL/GenBank/DDBJ whole genome shotgun (WGS) entry which is preliminary data.</text>
</comment>
<keyword evidence="2" id="KW-0472">Membrane</keyword>
<accession>A0A4R3KWI4</accession>
<feature type="transmembrane region" description="Helical" evidence="2">
    <location>
        <begin position="33"/>
        <end position="51"/>
    </location>
</feature>
<feature type="transmembrane region" description="Helical" evidence="2">
    <location>
        <begin position="9"/>
        <end position="27"/>
    </location>
</feature>
<feature type="repeat" description="TPR" evidence="1">
    <location>
        <begin position="164"/>
        <end position="197"/>
    </location>
</feature>
<keyword evidence="2" id="KW-0812">Transmembrane</keyword>
<dbReference type="EMBL" id="SMAD01000001">
    <property type="protein sequence ID" value="TCS90139.1"/>
    <property type="molecule type" value="Genomic_DNA"/>
</dbReference>
<dbReference type="SMART" id="SM00028">
    <property type="entry name" value="TPR"/>
    <property type="match status" value="2"/>
</dbReference>
<dbReference type="OrthoDB" id="1494476at2"/>
<keyword evidence="4" id="KW-1185">Reference proteome</keyword>
<evidence type="ECO:0000313" key="3">
    <source>
        <dbReference type="EMBL" id="TCS90139.1"/>
    </source>
</evidence>
<dbReference type="Gene3D" id="1.25.40.10">
    <property type="entry name" value="Tetratricopeptide repeat domain"/>
    <property type="match status" value="1"/>
</dbReference>
<sequence>MRALRIFELYRFPAGILLLIGGGVLAFTGDWGWAITCWVLGALFIFTHLFLGPMRLVQEAVEKGDVEEAMRMMKKVTFPKLLYKPIRSAYYFMQSNLQMANQDLDAAESTIRQTIKSGVGSKDYEGMPYFQLGNIAYQKNNLTEAFKNLRKSVQLGLPDKENLATAYLTLASISMNRRDFRGAKNYFRQAKNLKPTSKELVSQIREMDRAISKMGR</sequence>
<name>A0A4R3KWI4_9SPHI</name>
<keyword evidence="2" id="KW-1133">Transmembrane helix</keyword>
<dbReference type="InterPro" id="IPR019734">
    <property type="entry name" value="TPR_rpt"/>
</dbReference>
<protein>
    <submittedName>
        <fullName evidence="3">Tetratricopeptide repeat protein</fullName>
    </submittedName>
</protein>
<organism evidence="3 4">
    <name type="scientific">Anseongella ginsenosidimutans</name>
    <dbReference type="NCBI Taxonomy" id="496056"/>
    <lineage>
        <taxon>Bacteria</taxon>
        <taxon>Pseudomonadati</taxon>
        <taxon>Bacteroidota</taxon>
        <taxon>Sphingobacteriia</taxon>
        <taxon>Sphingobacteriales</taxon>
        <taxon>Sphingobacteriaceae</taxon>
        <taxon>Anseongella</taxon>
    </lineage>
</organism>
<dbReference type="InterPro" id="IPR011990">
    <property type="entry name" value="TPR-like_helical_dom_sf"/>
</dbReference>
<dbReference type="RefSeq" id="WP_132127596.1">
    <property type="nucleotide sequence ID" value="NZ_CP042432.1"/>
</dbReference>
<dbReference type="Proteomes" id="UP000295807">
    <property type="component" value="Unassembled WGS sequence"/>
</dbReference>
<dbReference type="PROSITE" id="PS50005">
    <property type="entry name" value="TPR"/>
    <property type="match status" value="1"/>
</dbReference>
<dbReference type="SUPFAM" id="SSF48452">
    <property type="entry name" value="TPR-like"/>
    <property type="match status" value="1"/>
</dbReference>
<dbReference type="Pfam" id="PF13181">
    <property type="entry name" value="TPR_8"/>
    <property type="match status" value="2"/>
</dbReference>
<evidence type="ECO:0000256" key="2">
    <source>
        <dbReference type="SAM" id="Phobius"/>
    </source>
</evidence>
<proteinExistence type="predicted"/>